<feature type="domain" description="Pilus assembly protein E-set like" evidence="1">
    <location>
        <begin position="307"/>
        <end position="365"/>
    </location>
</feature>
<evidence type="ECO:0000259" key="1">
    <source>
        <dbReference type="Pfam" id="PF16967"/>
    </source>
</evidence>
<dbReference type="Pfam" id="PF16967">
    <property type="entry name" value="TcfC"/>
    <property type="match status" value="1"/>
</dbReference>
<name>A0A376DA88_9GAMM</name>
<proteinExistence type="predicted"/>
<dbReference type="EMBL" id="UFXZ01000001">
    <property type="protein sequence ID" value="STC86002.1"/>
    <property type="molecule type" value="Genomic_DNA"/>
</dbReference>
<organism evidence="2 3">
    <name type="scientific">Edwardsiella hoshinae</name>
    <dbReference type="NCBI Taxonomy" id="93378"/>
    <lineage>
        <taxon>Bacteria</taxon>
        <taxon>Pseudomonadati</taxon>
        <taxon>Pseudomonadota</taxon>
        <taxon>Gammaproteobacteria</taxon>
        <taxon>Enterobacterales</taxon>
        <taxon>Hafniaceae</taxon>
        <taxon>Edwardsiella</taxon>
    </lineage>
</organism>
<dbReference type="InterPro" id="IPR032636">
    <property type="entry name" value="Pilus_assem_E-set-like_dom"/>
</dbReference>
<sequence>MITLGFYRIEIRTGWLSFGFLFLVTWADPARPAQTLANNTAAELAMAANNNTATLALARGMTLASGELLAHSRYSKILTPQHMTLVLVIPQLAEAHFEGELALDSVQISDEAALIRFLQQAGVAPAYARQAAAQLAQGVSHDQRCKGNRSQCVVSSDSMTVVIDYYARRVRLFFAPAWFARDERQVEYLQGGHGHMALLNHASLSANRYTSGNSFYARDYGLLGLPGGYLKYDASRSERRFDVNEFNYIFQRGWAKAQLGAIGNGYDFNPSTQRSLFRNSQMSGVMLGNSAELRVRDRNDRSYGYYAPLPGVLEVWRNDKLLLRRSVAAGRGTLAYQTLPTGIYQVQVQIKGLNDEIFSSQSLLIVNEGPALEGVSSHITAAHLDRHNYYGNNWMGELGITLPVGQRLSLSTLGNYVSGEGREWLGSLGADWRSGNATLSMLQTLGNHGYLKSDALATLSPLSLQFTQERYRQRNRRGVDKSDVAVTPEAVLASSPLADYRDDNPGETLTRRSLLANYSFALTANHSLQLGYQWFDEQSQHSNTYNFTLFSRLWWGINLTAGVNYARRDLWSVNIGLSVPFGNLQASSDYLQQSHGRWRSQNMLNYTQSLGANGSLNAQLGQQFANDGPQTSLSVGGTYQGPVDARSQLYLTSDQHSVTGSLDLQSNQVVSAQGISFQSTRELNQNAILRLPPQPAGEVQLTLKDLSNGYTRYYAQGEGRLIALPAYSRYQLEGRLIGSDKLFDNNQSQYRLQVDLLPGRMFDAGRPVFSVRNQAILVRRDGKGLDQLRCEGAGCISVRRVQEGLFILQLQPTGVIHLLSGGESCATLPSATALPSARLPLVECQREKN</sequence>
<evidence type="ECO:0000313" key="3">
    <source>
        <dbReference type="Proteomes" id="UP000255248"/>
    </source>
</evidence>
<dbReference type="STRING" id="93378.A9798_04825"/>
<dbReference type="OrthoDB" id="6730090at2"/>
<reference evidence="2 3" key="1">
    <citation type="submission" date="2018-06" db="EMBL/GenBank/DDBJ databases">
        <authorList>
            <consortium name="Pathogen Informatics"/>
            <person name="Doyle S."/>
        </authorList>
    </citation>
    <scope>NUCLEOTIDE SEQUENCE [LARGE SCALE GENOMIC DNA]</scope>
    <source>
        <strain evidence="2 3">NCTC12121</strain>
    </source>
</reference>
<dbReference type="Proteomes" id="UP000255248">
    <property type="component" value="Unassembled WGS sequence"/>
</dbReference>
<dbReference type="AlphaFoldDB" id="A0A376DA88"/>
<gene>
    <name evidence="2" type="ORF">NCTC12121_01042</name>
</gene>
<protein>
    <recommendedName>
        <fullName evidence="1">Pilus assembly protein E-set like domain-containing protein</fullName>
    </recommendedName>
</protein>
<accession>A0A376DA88</accession>
<evidence type="ECO:0000313" key="2">
    <source>
        <dbReference type="EMBL" id="STC86002.1"/>
    </source>
</evidence>
<dbReference type="RefSeq" id="WP_081702242.1">
    <property type="nucleotide sequence ID" value="NZ_CP065626.1"/>
</dbReference>